<accession>A0AAX0LBV4</accession>
<dbReference type="AlphaFoldDB" id="A0AAX0LBV4"/>
<dbReference type="EMBL" id="MCRK01000014">
    <property type="protein sequence ID" value="OPA80744.1"/>
    <property type="molecule type" value="Genomic_DNA"/>
</dbReference>
<dbReference type="Proteomes" id="UP000189728">
    <property type="component" value="Unassembled WGS sequence"/>
</dbReference>
<name>A0AAX0LBV4_9BACT</name>
<evidence type="ECO:0000313" key="3">
    <source>
        <dbReference type="Proteomes" id="UP000189728"/>
    </source>
</evidence>
<reference evidence="2 3" key="1">
    <citation type="submission" date="2016-08" db="EMBL/GenBank/DDBJ databases">
        <title>Campylobacter species from sea mammals.</title>
        <authorList>
            <person name="Gilbert M.J."/>
            <person name="Byrne B.A."/>
            <person name="Zomer A.L."/>
            <person name="Wagenaar J.A."/>
        </authorList>
    </citation>
    <scope>NUCLEOTIDE SEQUENCE [LARGE SCALE GENOMIC DNA]</scope>
    <source>
        <strain evidence="2 3">1105248</strain>
    </source>
</reference>
<dbReference type="InterPro" id="IPR009989">
    <property type="entry name" value="TrbM"/>
</dbReference>
<sequence>MKKLVLAITIALSLANSINAGDILTGDTKLACEAILCLSSGTRPSECSSSIKRYFSIHKKKWKDTINARRNFLRLCPVGSSAVDDKVFADLRDNVLPNLNADQCTAKWLNNNPDTECIKKSCGKHRCRCVEYKYRPKTSLPAFCNALYNHKYTNVKPKNVCKNTRWYSSIEWSSGKAYTNISKDEYNNLKAKGFKNLIVNTSSSKFCKRSNSEFCKTYYKVEDIKKDCWVNKD</sequence>
<evidence type="ECO:0000313" key="2">
    <source>
        <dbReference type="EMBL" id="OPA80744.1"/>
    </source>
</evidence>
<feature type="chain" id="PRO_5043398871" evidence="1">
    <location>
        <begin position="21"/>
        <end position="233"/>
    </location>
</feature>
<dbReference type="RefSeq" id="WP_078415335.1">
    <property type="nucleotide sequence ID" value="NZ_CP012546.1"/>
</dbReference>
<comment type="caution">
    <text evidence="2">The sequence shown here is derived from an EMBL/GenBank/DDBJ whole genome shotgun (WGS) entry which is preliminary data.</text>
</comment>
<feature type="signal peptide" evidence="1">
    <location>
        <begin position="1"/>
        <end position="20"/>
    </location>
</feature>
<protein>
    <submittedName>
        <fullName evidence="2">Conjugal transfer protein TrbM</fullName>
    </submittedName>
</protein>
<gene>
    <name evidence="2" type="ORF">BFG04_08470</name>
</gene>
<keyword evidence="1" id="KW-0732">Signal</keyword>
<proteinExistence type="predicted"/>
<organism evidence="2 3">
    <name type="scientific">Campylobacter pinnipediorum subsp. pinnipediorum</name>
    <dbReference type="NCBI Taxonomy" id="1660067"/>
    <lineage>
        <taxon>Bacteria</taxon>
        <taxon>Pseudomonadati</taxon>
        <taxon>Campylobacterota</taxon>
        <taxon>Epsilonproteobacteria</taxon>
        <taxon>Campylobacterales</taxon>
        <taxon>Campylobacteraceae</taxon>
        <taxon>Campylobacter</taxon>
    </lineage>
</organism>
<dbReference type="Pfam" id="PF07424">
    <property type="entry name" value="TrbM"/>
    <property type="match status" value="1"/>
</dbReference>
<evidence type="ECO:0000256" key="1">
    <source>
        <dbReference type="SAM" id="SignalP"/>
    </source>
</evidence>